<name>A0A0E9UPZ5_ANGAN</name>
<dbReference type="AlphaFoldDB" id="A0A0E9UPZ5"/>
<reference evidence="1" key="2">
    <citation type="journal article" date="2015" name="Fish Shellfish Immunol.">
        <title>Early steps in the European eel (Anguilla anguilla)-Vibrio vulnificus interaction in the gills: Role of the RtxA13 toxin.</title>
        <authorList>
            <person name="Callol A."/>
            <person name="Pajuelo D."/>
            <person name="Ebbesson L."/>
            <person name="Teles M."/>
            <person name="MacKenzie S."/>
            <person name="Amaro C."/>
        </authorList>
    </citation>
    <scope>NUCLEOTIDE SEQUENCE</scope>
</reference>
<reference evidence="1" key="1">
    <citation type="submission" date="2014-11" db="EMBL/GenBank/DDBJ databases">
        <authorList>
            <person name="Amaro Gonzalez C."/>
        </authorList>
    </citation>
    <scope>NUCLEOTIDE SEQUENCE</scope>
</reference>
<protein>
    <submittedName>
        <fullName evidence="1">Uncharacterized protein</fullName>
    </submittedName>
</protein>
<organism evidence="1">
    <name type="scientific">Anguilla anguilla</name>
    <name type="common">European freshwater eel</name>
    <name type="synonym">Muraena anguilla</name>
    <dbReference type="NCBI Taxonomy" id="7936"/>
    <lineage>
        <taxon>Eukaryota</taxon>
        <taxon>Metazoa</taxon>
        <taxon>Chordata</taxon>
        <taxon>Craniata</taxon>
        <taxon>Vertebrata</taxon>
        <taxon>Euteleostomi</taxon>
        <taxon>Actinopterygii</taxon>
        <taxon>Neopterygii</taxon>
        <taxon>Teleostei</taxon>
        <taxon>Anguilliformes</taxon>
        <taxon>Anguillidae</taxon>
        <taxon>Anguilla</taxon>
    </lineage>
</organism>
<accession>A0A0E9UPZ5</accession>
<evidence type="ECO:0000313" key="1">
    <source>
        <dbReference type="EMBL" id="JAH67270.1"/>
    </source>
</evidence>
<proteinExistence type="predicted"/>
<dbReference type="EMBL" id="GBXM01041307">
    <property type="protein sequence ID" value="JAH67270.1"/>
    <property type="molecule type" value="Transcribed_RNA"/>
</dbReference>
<sequence>MGFSSPNGCPVVGLCIQPVTVKPGFPVGPRKLISHSHATFQCVKMEPISAMC</sequence>